<feature type="region of interest" description="Disordered" evidence="1">
    <location>
        <begin position="177"/>
        <end position="209"/>
    </location>
</feature>
<dbReference type="NCBIfam" id="NF033537">
    <property type="entry name" value="lasso_biosyn_B2"/>
    <property type="match status" value="1"/>
</dbReference>
<sequence>MSRTNIVTALAAHVCVLIDYDTGHTELRPAVPEAAALGTTVVPLQNAAPSWGTVEVSAVLPSSVRVSLRWRVGAVSALLVTMAAWAPGHHDKRFSRLVRLACSGRALPPATTEQARYAVCAVRWISRLVPARWACLEQSTAAAVLLAMAGRRAEWRHGVATDPVRLHAWIADAEGNPVEEPQDTALYTTTYTPDGPGPATRAERTADRE</sequence>
<accession>A0ABP6A608</accession>
<organism evidence="3 4">
    <name type="scientific">Streptomyces graminearus</name>
    <dbReference type="NCBI Taxonomy" id="284030"/>
    <lineage>
        <taxon>Bacteria</taxon>
        <taxon>Bacillati</taxon>
        <taxon>Actinomycetota</taxon>
        <taxon>Actinomycetes</taxon>
        <taxon>Kitasatosporales</taxon>
        <taxon>Streptomycetaceae</taxon>
        <taxon>Streptomyces</taxon>
    </lineage>
</organism>
<keyword evidence="4" id="KW-1185">Reference proteome</keyword>
<gene>
    <name evidence="3" type="ORF">GCM10010422_70410</name>
</gene>
<evidence type="ECO:0000313" key="3">
    <source>
        <dbReference type="EMBL" id="GAA2508855.1"/>
    </source>
</evidence>
<name>A0ABP6A608_9ACTN</name>
<dbReference type="Pfam" id="PF13471">
    <property type="entry name" value="Transglut_core3"/>
    <property type="match status" value="1"/>
</dbReference>
<comment type="caution">
    <text evidence="3">The sequence shown here is derived from an EMBL/GenBank/DDBJ whole genome shotgun (WGS) entry which is preliminary data.</text>
</comment>
<dbReference type="InterPro" id="IPR032708">
    <property type="entry name" value="McjB_C"/>
</dbReference>
<proteinExistence type="predicted"/>
<evidence type="ECO:0000259" key="2">
    <source>
        <dbReference type="Pfam" id="PF13471"/>
    </source>
</evidence>
<dbReference type="Proteomes" id="UP001501721">
    <property type="component" value="Unassembled WGS sequence"/>
</dbReference>
<reference evidence="4" key="1">
    <citation type="journal article" date="2019" name="Int. J. Syst. Evol. Microbiol.">
        <title>The Global Catalogue of Microorganisms (GCM) 10K type strain sequencing project: providing services to taxonomists for standard genome sequencing and annotation.</title>
        <authorList>
            <consortium name="The Broad Institute Genomics Platform"/>
            <consortium name="The Broad Institute Genome Sequencing Center for Infectious Disease"/>
            <person name="Wu L."/>
            <person name="Ma J."/>
        </authorList>
    </citation>
    <scope>NUCLEOTIDE SEQUENCE [LARGE SCALE GENOMIC DNA]</scope>
    <source>
        <strain evidence="4">JCM 6923</strain>
    </source>
</reference>
<dbReference type="EMBL" id="BAAATL010000044">
    <property type="protein sequence ID" value="GAA2508855.1"/>
    <property type="molecule type" value="Genomic_DNA"/>
</dbReference>
<evidence type="ECO:0000256" key="1">
    <source>
        <dbReference type="SAM" id="MobiDB-lite"/>
    </source>
</evidence>
<dbReference type="InterPro" id="IPR053521">
    <property type="entry name" value="McjB-like"/>
</dbReference>
<protein>
    <recommendedName>
        <fullName evidence="2">Microcin J25-processing protein McjB C-terminal domain-containing protein</fullName>
    </recommendedName>
</protein>
<evidence type="ECO:0000313" key="4">
    <source>
        <dbReference type="Proteomes" id="UP001501721"/>
    </source>
</evidence>
<feature type="domain" description="Microcin J25-processing protein McjB C-terminal" evidence="2">
    <location>
        <begin position="91"/>
        <end position="190"/>
    </location>
</feature>